<dbReference type="PANTHER" id="PTHR42852:SF6">
    <property type="entry name" value="THIOL:DISULFIDE INTERCHANGE PROTEIN DSBE"/>
    <property type="match status" value="1"/>
</dbReference>
<dbReference type="InterPro" id="IPR017937">
    <property type="entry name" value="Thioredoxin_CS"/>
</dbReference>
<dbReference type="PROSITE" id="PS51352">
    <property type="entry name" value="THIOREDOXIN_2"/>
    <property type="match status" value="1"/>
</dbReference>
<comment type="similarity">
    <text evidence="2">Belongs to the thioredoxin family. DsbE subfamily.</text>
</comment>
<dbReference type="Gene3D" id="3.40.30.10">
    <property type="entry name" value="Glutaredoxin"/>
    <property type="match status" value="1"/>
</dbReference>
<dbReference type="Proteomes" id="UP001187203">
    <property type="component" value="Unassembled WGS sequence"/>
</dbReference>
<evidence type="ECO:0000256" key="1">
    <source>
        <dbReference type="ARBA" id="ARBA00004196"/>
    </source>
</evidence>
<reference evidence="8" key="1">
    <citation type="journal article" date="2023" name="Int. J. Mol. Sci.">
        <title>Genomic and Metabolic Characterization of Plant Growth-Promoting Rhizobacteria Isolated from Nodules of Clovers Grown in Non-Farmed Soil.</title>
        <authorList>
            <person name="Wojcik M."/>
            <person name="Koper P."/>
            <person name="Zebracki K."/>
            <person name="Marczak M."/>
            <person name="Mazur A."/>
        </authorList>
    </citation>
    <scope>NUCLEOTIDE SEQUENCE [LARGE SCALE GENOMIC DNA]</scope>
    <source>
        <strain evidence="8">KB12</strain>
    </source>
</reference>
<sequence>MRRYTLAAFPLVAFLGIAGAVANTLYRESSEGYSPSAIPSVLVGRRHPALDLAPLAGLNVPGLYDRPLDGHVTVVNIFASWCVPCRLEHPALVELAKDPRIKLVGINYKDAPGKALAFLHENGNPFAAVGSDENGRSSIDWGVYGVPETFVVDRAGRIVLRHVGPIDEKSLTMNIRPALEEIIAAE</sequence>
<evidence type="ECO:0000256" key="4">
    <source>
        <dbReference type="ARBA" id="ARBA00023157"/>
    </source>
</evidence>
<keyword evidence="4" id="KW-1015">Disulfide bond</keyword>
<dbReference type="CDD" id="cd03010">
    <property type="entry name" value="TlpA_like_DsbE"/>
    <property type="match status" value="1"/>
</dbReference>
<evidence type="ECO:0000256" key="2">
    <source>
        <dbReference type="ARBA" id="ARBA00007758"/>
    </source>
</evidence>
<dbReference type="SUPFAM" id="SSF52833">
    <property type="entry name" value="Thioredoxin-like"/>
    <property type="match status" value="1"/>
</dbReference>
<protein>
    <submittedName>
        <fullName evidence="7">DsbE family thiol:disulfide interchange protein</fullName>
    </submittedName>
</protein>
<accession>A0ABU3YY84</accession>
<proteinExistence type="inferred from homology"/>
<feature type="domain" description="Thioredoxin" evidence="6">
    <location>
        <begin position="41"/>
        <end position="184"/>
    </location>
</feature>
<dbReference type="NCBIfam" id="TIGR00385">
    <property type="entry name" value="dsbE"/>
    <property type="match status" value="1"/>
</dbReference>
<comment type="subcellular location">
    <subcellularLocation>
        <location evidence="1">Cell envelope</location>
    </subcellularLocation>
</comment>
<dbReference type="InterPro" id="IPR036249">
    <property type="entry name" value="Thioredoxin-like_sf"/>
</dbReference>
<dbReference type="InterPro" id="IPR004799">
    <property type="entry name" value="Periplasmic_diS_OxRdtase_DsbE"/>
</dbReference>
<dbReference type="InterPro" id="IPR050553">
    <property type="entry name" value="Thioredoxin_ResA/DsbE_sf"/>
</dbReference>
<evidence type="ECO:0000313" key="7">
    <source>
        <dbReference type="EMBL" id="MDV4190769.1"/>
    </source>
</evidence>
<dbReference type="InterPro" id="IPR013766">
    <property type="entry name" value="Thioredoxin_domain"/>
</dbReference>
<keyword evidence="3" id="KW-0201">Cytochrome c-type biogenesis</keyword>
<dbReference type="EMBL" id="JAWJWI010000047">
    <property type="protein sequence ID" value="MDV4190769.1"/>
    <property type="molecule type" value="Genomic_DNA"/>
</dbReference>
<keyword evidence="8" id="KW-1185">Reference proteome</keyword>
<evidence type="ECO:0000313" key="8">
    <source>
        <dbReference type="Proteomes" id="UP001187203"/>
    </source>
</evidence>
<gene>
    <name evidence="7" type="ORF">R1523_35640</name>
</gene>
<evidence type="ECO:0000259" key="6">
    <source>
        <dbReference type="PROSITE" id="PS51352"/>
    </source>
</evidence>
<dbReference type="Pfam" id="PF08534">
    <property type="entry name" value="Redoxin"/>
    <property type="match status" value="1"/>
</dbReference>
<evidence type="ECO:0000256" key="5">
    <source>
        <dbReference type="ARBA" id="ARBA00023284"/>
    </source>
</evidence>
<name>A0ABU3YY84_9HYPH</name>
<dbReference type="RefSeq" id="WP_180692519.1">
    <property type="nucleotide sequence ID" value="NZ_JAWJWH010000047.1"/>
</dbReference>
<dbReference type="PANTHER" id="PTHR42852">
    <property type="entry name" value="THIOL:DISULFIDE INTERCHANGE PROTEIN DSBE"/>
    <property type="match status" value="1"/>
</dbReference>
<comment type="caution">
    <text evidence="7">The sequence shown here is derived from an EMBL/GenBank/DDBJ whole genome shotgun (WGS) entry which is preliminary data.</text>
</comment>
<organism evidence="7 8">
    <name type="scientific">Rhizobium brockwellii</name>
    <dbReference type="NCBI Taxonomy" id="3019932"/>
    <lineage>
        <taxon>Bacteria</taxon>
        <taxon>Pseudomonadati</taxon>
        <taxon>Pseudomonadota</taxon>
        <taxon>Alphaproteobacteria</taxon>
        <taxon>Hyphomicrobiales</taxon>
        <taxon>Rhizobiaceae</taxon>
        <taxon>Rhizobium/Agrobacterium group</taxon>
        <taxon>Rhizobium</taxon>
    </lineage>
</organism>
<keyword evidence="5" id="KW-0676">Redox-active center</keyword>
<dbReference type="PROSITE" id="PS00194">
    <property type="entry name" value="THIOREDOXIN_1"/>
    <property type="match status" value="1"/>
</dbReference>
<evidence type="ECO:0000256" key="3">
    <source>
        <dbReference type="ARBA" id="ARBA00022748"/>
    </source>
</evidence>
<dbReference type="InterPro" id="IPR013740">
    <property type="entry name" value="Redoxin"/>
</dbReference>